<feature type="non-terminal residue" evidence="1">
    <location>
        <position position="1"/>
    </location>
</feature>
<evidence type="ECO:0000313" key="2">
    <source>
        <dbReference type="EMBL" id="CAF4539741.1"/>
    </source>
</evidence>
<reference evidence="1" key="1">
    <citation type="submission" date="2021-02" db="EMBL/GenBank/DDBJ databases">
        <authorList>
            <person name="Nowell W R."/>
        </authorList>
    </citation>
    <scope>NUCLEOTIDE SEQUENCE</scope>
</reference>
<dbReference type="EMBL" id="CAJNOQ010045096">
    <property type="protein sequence ID" value="CAF1635306.1"/>
    <property type="molecule type" value="Genomic_DNA"/>
</dbReference>
<dbReference type="EMBL" id="CAJOBC010113339">
    <property type="protein sequence ID" value="CAF4539741.1"/>
    <property type="molecule type" value="Genomic_DNA"/>
</dbReference>
<comment type="caution">
    <text evidence="1">The sequence shown here is derived from an EMBL/GenBank/DDBJ whole genome shotgun (WGS) entry which is preliminary data.</text>
</comment>
<dbReference type="Proteomes" id="UP000663829">
    <property type="component" value="Unassembled WGS sequence"/>
</dbReference>
<name>A0A816DC02_9BILA</name>
<sequence>FRGGNRDERPGTYD</sequence>
<dbReference type="Proteomes" id="UP000681722">
    <property type="component" value="Unassembled WGS sequence"/>
</dbReference>
<evidence type="ECO:0000313" key="3">
    <source>
        <dbReference type="Proteomes" id="UP000663829"/>
    </source>
</evidence>
<gene>
    <name evidence="1" type="ORF">GPM918_LOCUS44610</name>
    <name evidence="2" type="ORF">SRO942_LOCUS46542</name>
</gene>
<keyword evidence="3" id="KW-1185">Reference proteome</keyword>
<organism evidence="1 3">
    <name type="scientific">Didymodactylos carnosus</name>
    <dbReference type="NCBI Taxonomy" id="1234261"/>
    <lineage>
        <taxon>Eukaryota</taxon>
        <taxon>Metazoa</taxon>
        <taxon>Spiralia</taxon>
        <taxon>Gnathifera</taxon>
        <taxon>Rotifera</taxon>
        <taxon>Eurotatoria</taxon>
        <taxon>Bdelloidea</taxon>
        <taxon>Philodinida</taxon>
        <taxon>Philodinidae</taxon>
        <taxon>Didymodactylos</taxon>
    </lineage>
</organism>
<accession>A0A816DC02</accession>
<proteinExistence type="predicted"/>
<protein>
    <submittedName>
        <fullName evidence="1">Uncharacterized protein</fullName>
    </submittedName>
</protein>
<evidence type="ECO:0000313" key="1">
    <source>
        <dbReference type="EMBL" id="CAF1635306.1"/>
    </source>
</evidence>